<accession>A0A370HRS8</accession>
<comment type="caution">
    <text evidence="2">The sequence shown here is derived from an EMBL/GenBank/DDBJ whole genome shotgun (WGS) entry which is preliminary data.</text>
</comment>
<dbReference type="OrthoDB" id="8020699at2"/>
<feature type="domain" description="Anti-sigma factor NepR" evidence="1">
    <location>
        <begin position="21"/>
        <end position="51"/>
    </location>
</feature>
<organism evidence="2 3">
    <name type="scientific">Microvirga subterranea</name>
    <dbReference type="NCBI Taxonomy" id="186651"/>
    <lineage>
        <taxon>Bacteria</taxon>
        <taxon>Pseudomonadati</taxon>
        <taxon>Pseudomonadota</taxon>
        <taxon>Alphaproteobacteria</taxon>
        <taxon>Hyphomicrobiales</taxon>
        <taxon>Methylobacteriaceae</taxon>
        <taxon>Microvirga</taxon>
    </lineage>
</organism>
<protein>
    <recommendedName>
        <fullName evidence="1">Anti-sigma factor NepR domain-containing protein</fullName>
    </recommendedName>
</protein>
<evidence type="ECO:0000313" key="2">
    <source>
        <dbReference type="EMBL" id="RDI61242.1"/>
    </source>
</evidence>
<dbReference type="EMBL" id="QQBB01000002">
    <property type="protein sequence ID" value="RDI61242.1"/>
    <property type="molecule type" value="Genomic_DNA"/>
</dbReference>
<evidence type="ECO:0000259" key="1">
    <source>
        <dbReference type="Pfam" id="PF18557"/>
    </source>
</evidence>
<proteinExistence type="predicted"/>
<dbReference type="InterPro" id="IPR041649">
    <property type="entry name" value="NepR"/>
</dbReference>
<name>A0A370HRS8_9HYPH</name>
<reference evidence="2 3" key="1">
    <citation type="submission" date="2018-07" db="EMBL/GenBank/DDBJ databases">
        <title>Genomic Encyclopedia of Type Strains, Phase IV (KMG-IV): sequencing the most valuable type-strain genomes for metagenomic binning, comparative biology and taxonomic classification.</title>
        <authorList>
            <person name="Goeker M."/>
        </authorList>
    </citation>
    <scope>NUCLEOTIDE SEQUENCE [LARGE SCALE GENOMIC DNA]</scope>
    <source>
        <strain evidence="2 3">DSM 14364</strain>
    </source>
</reference>
<dbReference type="Pfam" id="PF18557">
    <property type="entry name" value="NepR"/>
    <property type="match status" value="1"/>
</dbReference>
<gene>
    <name evidence="2" type="ORF">DES45_102637</name>
</gene>
<dbReference type="AlphaFoldDB" id="A0A370HRS8"/>
<keyword evidence="3" id="KW-1185">Reference proteome</keyword>
<evidence type="ECO:0000313" key="3">
    <source>
        <dbReference type="Proteomes" id="UP000254925"/>
    </source>
</evidence>
<dbReference type="RefSeq" id="WP_114769396.1">
    <property type="nucleotide sequence ID" value="NZ_QQBB01000002.1"/>
</dbReference>
<sequence length="66" mass="7495">MESGTGNGRRHATISDTELLRRIGHDLRSLYAEVIQQPIPPKIKAALARIDREQARTAYHVQRMTV</sequence>
<dbReference type="Proteomes" id="UP000254925">
    <property type="component" value="Unassembled WGS sequence"/>
</dbReference>